<gene>
    <name evidence="2" type="ORF">QBC34DRAFT_380812</name>
</gene>
<organism evidence="2 3">
    <name type="scientific">Podospora aff. communis PSN243</name>
    <dbReference type="NCBI Taxonomy" id="3040156"/>
    <lineage>
        <taxon>Eukaryota</taxon>
        <taxon>Fungi</taxon>
        <taxon>Dikarya</taxon>
        <taxon>Ascomycota</taxon>
        <taxon>Pezizomycotina</taxon>
        <taxon>Sordariomycetes</taxon>
        <taxon>Sordariomycetidae</taxon>
        <taxon>Sordariales</taxon>
        <taxon>Podosporaceae</taxon>
        <taxon>Podospora</taxon>
    </lineage>
</organism>
<feature type="region of interest" description="Disordered" evidence="1">
    <location>
        <begin position="268"/>
        <end position="294"/>
    </location>
</feature>
<evidence type="ECO:0000256" key="1">
    <source>
        <dbReference type="SAM" id="MobiDB-lite"/>
    </source>
</evidence>
<dbReference type="EMBL" id="MU865940">
    <property type="protein sequence ID" value="KAK4448963.1"/>
    <property type="molecule type" value="Genomic_DNA"/>
</dbReference>
<evidence type="ECO:0000313" key="3">
    <source>
        <dbReference type="Proteomes" id="UP001321760"/>
    </source>
</evidence>
<reference evidence="2" key="1">
    <citation type="journal article" date="2023" name="Mol. Phylogenet. Evol.">
        <title>Genome-scale phylogeny and comparative genomics of the fungal order Sordariales.</title>
        <authorList>
            <person name="Hensen N."/>
            <person name="Bonometti L."/>
            <person name="Westerberg I."/>
            <person name="Brannstrom I.O."/>
            <person name="Guillou S."/>
            <person name="Cros-Aarteil S."/>
            <person name="Calhoun S."/>
            <person name="Haridas S."/>
            <person name="Kuo A."/>
            <person name="Mondo S."/>
            <person name="Pangilinan J."/>
            <person name="Riley R."/>
            <person name="LaButti K."/>
            <person name="Andreopoulos B."/>
            <person name="Lipzen A."/>
            <person name="Chen C."/>
            <person name="Yan M."/>
            <person name="Daum C."/>
            <person name="Ng V."/>
            <person name="Clum A."/>
            <person name="Steindorff A."/>
            <person name="Ohm R.A."/>
            <person name="Martin F."/>
            <person name="Silar P."/>
            <person name="Natvig D.O."/>
            <person name="Lalanne C."/>
            <person name="Gautier V."/>
            <person name="Ament-Velasquez S.L."/>
            <person name="Kruys A."/>
            <person name="Hutchinson M.I."/>
            <person name="Powell A.J."/>
            <person name="Barry K."/>
            <person name="Miller A.N."/>
            <person name="Grigoriev I.V."/>
            <person name="Debuchy R."/>
            <person name="Gladieux P."/>
            <person name="Hiltunen Thoren M."/>
            <person name="Johannesson H."/>
        </authorList>
    </citation>
    <scope>NUCLEOTIDE SEQUENCE</scope>
    <source>
        <strain evidence="2">PSN243</strain>
    </source>
</reference>
<reference evidence="2" key="2">
    <citation type="submission" date="2023-05" db="EMBL/GenBank/DDBJ databases">
        <authorList>
            <consortium name="Lawrence Berkeley National Laboratory"/>
            <person name="Steindorff A."/>
            <person name="Hensen N."/>
            <person name="Bonometti L."/>
            <person name="Westerberg I."/>
            <person name="Brannstrom I.O."/>
            <person name="Guillou S."/>
            <person name="Cros-Aarteil S."/>
            <person name="Calhoun S."/>
            <person name="Haridas S."/>
            <person name="Kuo A."/>
            <person name="Mondo S."/>
            <person name="Pangilinan J."/>
            <person name="Riley R."/>
            <person name="Labutti K."/>
            <person name="Andreopoulos B."/>
            <person name="Lipzen A."/>
            <person name="Chen C."/>
            <person name="Yanf M."/>
            <person name="Daum C."/>
            <person name="Ng V."/>
            <person name="Clum A."/>
            <person name="Ohm R."/>
            <person name="Martin F."/>
            <person name="Silar P."/>
            <person name="Natvig D."/>
            <person name="Lalanne C."/>
            <person name="Gautier V."/>
            <person name="Ament-Velasquez S.L."/>
            <person name="Kruys A."/>
            <person name="Hutchinson M.I."/>
            <person name="Powell A.J."/>
            <person name="Barry K."/>
            <person name="Miller A.N."/>
            <person name="Grigoriev I.V."/>
            <person name="Debuchy R."/>
            <person name="Gladieux P."/>
            <person name="Thoren M.H."/>
            <person name="Johannesson H."/>
        </authorList>
    </citation>
    <scope>NUCLEOTIDE SEQUENCE</scope>
    <source>
        <strain evidence="2">PSN243</strain>
    </source>
</reference>
<proteinExistence type="predicted"/>
<feature type="region of interest" description="Disordered" evidence="1">
    <location>
        <begin position="1"/>
        <end position="22"/>
    </location>
</feature>
<evidence type="ECO:0000313" key="2">
    <source>
        <dbReference type="EMBL" id="KAK4448963.1"/>
    </source>
</evidence>
<feature type="region of interest" description="Disordered" evidence="1">
    <location>
        <begin position="314"/>
        <end position="412"/>
    </location>
</feature>
<feature type="compositionally biased region" description="Acidic residues" evidence="1">
    <location>
        <begin position="359"/>
        <end position="370"/>
    </location>
</feature>
<protein>
    <submittedName>
        <fullName evidence="2">Uncharacterized protein</fullName>
    </submittedName>
</protein>
<feature type="compositionally biased region" description="Low complexity" evidence="1">
    <location>
        <begin position="334"/>
        <end position="346"/>
    </location>
</feature>
<dbReference type="Proteomes" id="UP001321760">
    <property type="component" value="Unassembled WGS sequence"/>
</dbReference>
<name>A0AAV9GNQ2_9PEZI</name>
<feature type="compositionally biased region" description="Polar residues" evidence="1">
    <location>
        <begin position="1"/>
        <end position="14"/>
    </location>
</feature>
<dbReference type="AlphaFoldDB" id="A0AAV9GNQ2"/>
<keyword evidence="3" id="KW-1185">Reference proteome</keyword>
<sequence>MGLQLESRSQSSFEQHAPWPLPETRFHQTQRVNIGAALLQAAALPVLNECLGEFSRAGKALRQPHTAVKASMVPKPPTQLLNGAATLPLVPTKLLATLTTPAKSAASPAVASSVHQATERLEILSFPIKSLPPPPRPNLKRQRPVTDVDGFDTASLACKKRRLRRDLVTSRLSHPFSFPATHILNREGVASGDKRFLRLAAVVAARRLHGAGPAQSQLPPAPQPSPSSLMRRAAVINRFRFRLRAEAAERGEEEAAEIIADAALLQQRQGSSPDDARFPLGSTLQQPCSPSPATPMLRFPLQTPLTPLTRARIQARASPPGSPGLRPTEPTGPPRRLSPSPRLRPLRSPELRTTRPLIDIDDMDDLDDDSVAFPTSEHESRYGDEPDDVYTDFGLIFGGEGDPDDDESPSELYEDYLDDVDGIPWNARC</sequence>
<accession>A0AAV9GNQ2</accession>
<comment type="caution">
    <text evidence="2">The sequence shown here is derived from an EMBL/GenBank/DDBJ whole genome shotgun (WGS) entry which is preliminary data.</text>
</comment>
<feature type="compositionally biased region" description="Acidic residues" evidence="1">
    <location>
        <begin position="401"/>
        <end position="412"/>
    </location>
</feature>